<gene>
    <name evidence="3" type="ORF">F9802_19390</name>
</gene>
<dbReference type="InterPro" id="IPR005793">
    <property type="entry name" value="Formyl_trans_C"/>
</dbReference>
<dbReference type="InterPro" id="IPR009188">
    <property type="entry name" value="NiFe-hyd_mat_HypX/HoxX"/>
</dbReference>
<comment type="similarity">
    <text evidence="1">Belongs to the enoyl-CoA hydratase/isomerase family.</text>
</comment>
<protein>
    <submittedName>
        <fullName evidence="3">Hydrogenase maturation protein</fullName>
    </submittedName>
</protein>
<organism evidence="3 4">
    <name type="scientific">Bacillus aerolatus</name>
    <dbReference type="NCBI Taxonomy" id="2653354"/>
    <lineage>
        <taxon>Bacteria</taxon>
        <taxon>Bacillati</taxon>
        <taxon>Bacillota</taxon>
        <taxon>Bacilli</taxon>
        <taxon>Bacillales</taxon>
        <taxon>Bacillaceae</taxon>
        <taxon>Bacillus</taxon>
    </lineage>
</organism>
<feature type="domain" description="Formyl transferase C-terminal" evidence="2">
    <location>
        <begin position="175"/>
        <end position="266"/>
    </location>
</feature>
<reference evidence="3 4" key="1">
    <citation type="submission" date="2019-10" db="EMBL/GenBank/DDBJ databases">
        <title>Bacillus aerolatum sp. nov., isolated from bioaerosol of sport playgrounds.</title>
        <authorList>
            <person name="Chen P."/>
            <person name="Zhang G."/>
        </authorList>
    </citation>
    <scope>NUCLEOTIDE SEQUENCE [LARGE SCALE GENOMIC DNA]</scope>
    <source>
        <strain evidence="3 4">CX253</strain>
    </source>
</reference>
<dbReference type="Gene3D" id="3.40.50.12230">
    <property type="match status" value="1"/>
</dbReference>
<accession>A0A6I1FQJ3</accession>
<dbReference type="SUPFAM" id="SSF52096">
    <property type="entry name" value="ClpP/crotonase"/>
    <property type="match status" value="1"/>
</dbReference>
<keyword evidence="4" id="KW-1185">Reference proteome</keyword>
<comment type="caution">
    <text evidence="3">The sequence shown here is derived from an EMBL/GenBank/DDBJ whole genome shotgun (WGS) entry which is preliminary data.</text>
</comment>
<dbReference type="Gene3D" id="3.90.226.10">
    <property type="entry name" value="2-enoyl-CoA Hydratase, Chain A, domain 1"/>
    <property type="match status" value="1"/>
</dbReference>
<dbReference type="CDD" id="cd08701">
    <property type="entry name" value="FMT_C_HypX"/>
    <property type="match status" value="1"/>
</dbReference>
<dbReference type="Proteomes" id="UP000429595">
    <property type="component" value="Unassembled WGS sequence"/>
</dbReference>
<dbReference type="Pfam" id="PF02911">
    <property type="entry name" value="Formyl_trans_C"/>
    <property type="match status" value="1"/>
</dbReference>
<name>A0A6I1FQJ3_9BACI</name>
<dbReference type="PANTHER" id="PTHR43388:SF1">
    <property type="entry name" value="HYDROGENASE MATURATION FACTOR HOXX"/>
    <property type="match status" value="1"/>
</dbReference>
<evidence type="ECO:0000313" key="3">
    <source>
        <dbReference type="EMBL" id="KAB7703991.1"/>
    </source>
</evidence>
<dbReference type="InterPro" id="IPR011034">
    <property type="entry name" value="Formyl_transferase-like_C_sf"/>
</dbReference>
<dbReference type="InterPro" id="IPR036477">
    <property type="entry name" value="Formyl_transf_N_sf"/>
</dbReference>
<sequence>MRILFLTTSHNSLSQRAFVELTDKGYEVEIQLATSDDAMIESVARVKPQLIIAPFLKTAIPELIWRSHICIIVHPGIKGDRGPSSLDWAILNDEMEWGVTLLQADAEMDAGDIWSSQNFAMPKVSKSCIYRHEVTQATIKGLLDTIVKYGQGNFIPEPLNYNNKEVKGRLRPTMKQINRKIDWTESTEIIARKIRAADSFPGVLDSIFGEEYHLFGVHEEDVLKGSPGEILAHRNGALCRATGDGAVWITHLKKKGGFKLPAALVLKNRLRNIPPSPLSVFENYEGQTFREISYEEKGNVGYLHFNFYNGAMSTDQCIRLKNTLAEIKKREIKVIVLMGGHDFWSNGIHLNTIENADSPADESWENINAMNDLVQEIINADSKLVISAMQGNAGAGGVILALAADYVYARQGIVLNPHYKKMGGLYGSEYWTYLLPKRVGHIKAAELTDSCLPVSTTTAVSIGLIDDTFSETRVDFCKRIETIAEDLSYSSEFSHFLLEKRRNRAEDEAIKPLESYRKEELHEMRKNFYGYDTSYHVARKNFVYKISCATENRLPAFNK</sequence>
<dbReference type="EMBL" id="WEIO01000023">
    <property type="protein sequence ID" value="KAB7703991.1"/>
    <property type="molecule type" value="Genomic_DNA"/>
</dbReference>
<dbReference type="InterPro" id="IPR001753">
    <property type="entry name" value="Enoyl-CoA_hydra/iso"/>
</dbReference>
<dbReference type="InterPro" id="IPR018376">
    <property type="entry name" value="Enoyl-CoA_hyd/isom_CS"/>
</dbReference>
<evidence type="ECO:0000313" key="4">
    <source>
        <dbReference type="Proteomes" id="UP000429595"/>
    </source>
</evidence>
<dbReference type="PIRSF" id="PIRSF006787">
    <property type="entry name" value="Hydrgn_mat_HoxX"/>
    <property type="match status" value="1"/>
</dbReference>
<dbReference type="AlphaFoldDB" id="A0A6I1FQJ3"/>
<dbReference type="InterPro" id="IPR029045">
    <property type="entry name" value="ClpP/crotonase-like_dom_sf"/>
</dbReference>
<dbReference type="PANTHER" id="PTHR43388">
    <property type="entry name" value="HYDROGENASE MATURATION FACTOR HOXX"/>
    <property type="match status" value="1"/>
</dbReference>
<dbReference type="InterPro" id="IPR047180">
    <property type="entry name" value="HoxX-like"/>
</dbReference>
<proteinExistence type="inferred from homology"/>
<dbReference type="CDD" id="cd08650">
    <property type="entry name" value="FMT_core_HypX_N"/>
    <property type="match status" value="1"/>
</dbReference>
<dbReference type="SUPFAM" id="SSF50486">
    <property type="entry name" value="FMT C-terminal domain-like"/>
    <property type="match status" value="1"/>
</dbReference>
<dbReference type="RefSeq" id="WP_152154737.1">
    <property type="nucleotide sequence ID" value="NZ_WEIO01000023.1"/>
</dbReference>
<evidence type="ECO:0000256" key="1">
    <source>
        <dbReference type="RuleBase" id="RU003707"/>
    </source>
</evidence>
<dbReference type="GO" id="GO:0003824">
    <property type="term" value="F:catalytic activity"/>
    <property type="evidence" value="ECO:0007669"/>
    <property type="project" value="InterPro"/>
</dbReference>
<dbReference type="PROSITE" id="PS00166">
    <property type="entry name" value="ENOYL_COA_HYDRATASE"/>
    <property type="match status" value="1"/>
</dbReference>
<evidence type="ECO:0000259" key="2">
    <source>
        <dbReference type="Pfam" id="PF02911"/>
    </source>
</evidence>
<dbReference type="SUPFAM" id="SSF53328">
    <property type="entry name" value="Formyltransferase"/>
    <property type="match status" value="1"/>
</dbReference>
<dbReference type="Pfam" id="PF00378">
    <property type="entry name" value="ECH_1"/>
    <property type="match status" value="1"/>
</dbReference>
<dbReference type="CDD" id="cd06558">
    <property type="entry name" value="crotonase-like"/>
    <property type="match status" value="1"/>
</dbReference>